<dbReference type="Gene3D" id="3.60.150.10">
    <property type="entry name" value="Chorismate synthase AroC"/>
    <property type="match status" value="2"/>
</dbReference>
<evidence type="ECO:0000256" key="8">
    <source>
        <dbReference type="ARBA" id="ARBA00022857"/>
    </source>
</evidence>
<comment type="function">
    <text evidence="11">Catalyzes the anti-1,4-elimination of the C-3 phosphate and the C-6 proR hydrogen from 5-enolpyruvylshikimate-3-phosphate (EPSP) to yield chorismate, which is the branch point compound that serves as the starting substrate for the three terminal pathways of aromatic amino acid biosynthesis. This reaction introduces a second double bond into the aromatic ring system.</text>
</comment>
<dbReference type="InterPro" id="IPR035904">
    <property type="entry name" value="Chorismate_synth_AroC_sf"/>
</dbReference>
<evidence type="ECO:0000256" key="7">
    <source>
        <dbReference type="ARBA" id="ARBA00022827"/>
    </source>
</evidence>
<dbReference type="PANTHER" id="PTHR21085">
    <property type="entry name" value="CHORISMATE SYNTHASE"/>
    <property type="match status" value="1"/>
</dbReference>
<dbReference type="SUPFAM" id="SSF103263">
    <property type="entry name" value="Chorismate synthase, AroC"/>
    <property type="match status" value="1"/>
</dbReference>
<dbReference type="GO" id="GO:0004107">
    <property type="term" value="F:chorismate synthase activity"/>
    <property type="evidence" value="ECO:0007669"/>
    <property type="project" value="UniProtKB-UniRule"/>
</dbReference>
<dbReference type="InterPro" id="IPR000453">
    <property type="entry name" value="Chorismate_synth"/>
</dbReference>
<dbReference type="GO" id="GO:0009073">
    <property type="term" value="P:aromatic amino acid family biosynthetic process"/>
    <property type="evidence" value="ECO:0007669"/>
    <property type="project" value="UniProtKB-KW"/>
</dbReference>
<evidence type="ECO:0000256" key="6">
    <source>
        <dbReference type="ARBA" id="ARBA00022643"/>
    </source>
</evidence>
<feature type="binding site" evidence="11">
    <location>
        <begin position="269"/>
        <end position="273"/>
    </location>
    <ligand>
        <name>FMN</name>
        <dbReference type="ChEBI" id="CHEBI:58210"/>
    </ligand>
</feature>
<dbReference type="PROSITE" id="PS00788">
    <property type="entry name" value="CHORISMATE_SYNTHASE_2"/>
    <property type="match status" value="1"/>
</dbReference>
<dbReference type="Proteomes" id="UP000177905">
    <property type="component" value="Unassembled WGS sequence"/>
</dbReference>
<dbReference type="CDD" id="cd07304">
    <property type="entry name" value="Chorismate_synthase"/>
    <property type="match status" value="1"/>
</dbReference>
<keyword evidence="7 11" id="KW-0274">FAD</keyword>
<sequence>MLRFLTAGESHGEALVAILDGMVAHLKISEDDITKDLRRRQEGKGRGDRMKIENDKAQILSGIAKGETLGSPIALLIPNKAKEAWEKPFTQLRPGHADLAGAIKYNQKDLRPILERASARETAARVVIGTICKKFLSEFKIKISSSIIHIGGKSSEKEIENAIENVKKNGDSLGGVFEVKCEKVPIGLGSCMQWDKRLDGLLAQAMMSIHAIKGVEIGLGFESAKLQGSKVHDEIFYKNNKFSRGSNNAGGLEGGMTNGEPIVLKCAMKPISTLTNPLQSVDLITKNKEKAHVERADVCAVEAAAVVAEAMAAFILAGAFIEKFGGDSLEETFNNFSSFQKSSSML</sequence>
<organism evidence="12 13">
    <name type="scientific">candidate division WOR-1 bacterium RIFOXYB2_FULL_36_35</name>
    <dbReference type="NCBI Taxonomy" id="1802578"/>
    <lineage>
        <taxon>Bacteria</taxon>
        <taxon>Bacillati</taxon>
        <taxon>Saganbacteria</taxon>
    </lineage>
</organism>
<dbReference type="GO" id="GO:0005829">
    <property type="term" value="C:cytosol"/>
    <property type="evidence" value="ECO:0007669"/>
    <property type="project" value="TreeGrafter"/>
</dbReference>
<dbReference type="GO" id="GO:0008652">
    <property type="term" value="P:amino acid biosynthetic process"/>
    <property type="evidence" value="ECO:0007669"/>
    <property type="project" value="UniProtKB-KW"/>
</dbReference>
<feature type="binding site" evidence="11">
    <location>
        <position position="46"/>
    </location>
    <ligand>
        <name>NADP(+)</name>
        <dbReference type="ChEBI" id="CHEBI:58349"/>
    </ligand>
</feature>
<evidence type="ECO:0000256" key="2">
    <source>
        <dbReference type="ARBA" id="ARBA00008014"/>
    </source>
</evidence>
<dbReference type="EC" id="4.2.3.5" evidence="3 11"/>
<comment type="caution">
    <text evidence="11">Lacks conserved residue(s) required for the propagation of feature annotation.</text>
</comment>
<evidence type="ECO:0000256" key="5">
    <source>
        <dbReference type="ARBA" id="ARBA00022630"/>
    </source>
</evidence>
<protein>
    <recommendedName>
        <fullName evidence="3 11">Chorismate synthase</fullName>
        <shortName evidence="11">CS</shortName>
        <ecNumber evidence="3 11">4.2.3.5</ecNumber>
    </recommendedName>
    <alternativeName>
        <fullName evidence="11">5-enolpyruvylshikimate-3-phosphate phospholyase</fullName>
    </alternativeName>
</protein>
<comment type="caution">
    <text evidence="12">The sequence shown here is derived from an EMBL/GenBank/DDBJ whole genome shotgun (WGS) entry which is preliminary data.</text>
</comment>
<comment type="cofactor">
    <cofactor evidence="11">
        <name>FMNH2</name>
        <dbReference type="ChEBI" id="CHEBI:57618"/>
    </cofactor>
    <text evidence="11">Reduced FMN (FMNH(2)).</text>
</comment>
<dbReference type="PANTHER" id="PTHR21085:SF0">
    <property type="entry name" value="CHORISMATE SYNTHASE"/>
    <property type="match status" value="1"/>
</dbReference>
<proteinExistence type="inferred from homology"/>
<evidence type="ECO:0000256" key="1">
    <source>
        <dbReference type="ARBA" id="ARBA00005044"/>
    </source>
</evidence>
<comment type="subunit">
    <text evidence="11">Homotetramer.</text>
</comment>
<dbReference type="Pfam" id="PF01264">
    <property type="entry name" value="Chorismate_synt"/>
    <property type="match status" value="1"/>
</dbReference>
<dbReference type="GO" id="GO:0010181">
    <property type="term" value="F:FMN binding"/>
    <property type="evidence" value="ECO:0007669"/>
    <property type="project" value="TreeGrafter"/>
</dbReference>
<dbReference type="AlphaFoldDB" id="A0A1F4S0S2"/>
<dbReference type="PROSITE" id="PS00787">
    <property type="entry name" value="CHORISMATE_SYNTHASE_1"/>
    <property type="match status" value="1"/>
</dbReference>
<dbReference type="GO" id="GO:0009423">
    <property type="term" value="P:chorismate biosynthetic process"/>
    <property type="evidence" value="ECO:0007669"/>
    <property type="project" value="UniProtKB-UniRule"/>
</dbReference>
<evidence type="ECO:0000313" key="12">
    <source>
        <dbReference type="EMBL" id="OGC13987.1"/>
    </source>
</evidence>
<keyword evidence="4 11" id="KW-0028">Amino-acid biosynthesis</keyword>
<evidence type="ECO:0000256" key="4">
    <source>
        <dbReference type="ARBA" id="ARBA00022605"/>
    </source>
</evidence>
<evidence type="ECO:0000256" key="11">
    <source>
        <dbReference type="HAMAP-Rule" id="MF_00300"/>
    </source>
</evidence>
<dbReference type="HAMAP" id="MF_00300">
    <property type="entry name" value="Chorismate_synth"/>
    <property type="match status" value="1"/>
</dbReference>
<keyword evidence="8 11" id="KW-0521">NADP</keyword>
<accession>A0A1F4S0S2</accession>
<comment type="catalytic activity">
    <reaction evidence="11">
        <text>5-O-(1-carboxyvinyl)-3-phosphoshikimate = chorismate + phosphate</text>
        <dbReference type="Rhea" id="RHEA:21020"/>
        <dbReference type="ChEBI" id="CHEBI:29748"/>
        <dbReference type="ChEBI" id="CHEBI:43474"/>
        <dbReference type="ChEBI" id="CHEBI:57701"/>
        <dbReference type="EC" id="4.2.3.5"/>
    </reaction>
</comment>
<feature type="binding site" evidence="11">
    <location>
        <position position="40"/>
    </location>
    <ligand>
        <name>NADP(+)</name>
        <dbReference type="ChEBI" id="CHEBI:58349"/>
    </ligand>
</feature>
<dbReference type="EMBL" id="MEUA01000046">
    <property type="protein sequence ID" value="OGC13987.1"/>
    <property type="molecule type" value="Genomic_DNA"/>
</dbReference>
<feature type="binding site" evidence="11">
    <location>
        <begin position="116"/>
        <end position="118"/>
    </location>
    <ligand>
        <name>FMN</name>
        <dbReference type="ChEBI" id="CHEBI:58210"/>
    </ligand>
</feature>
<keyword evidence="6 11" id="KW-0288">FMN</keyword>
<feature type="binding site" evidence="11">
    <location>
        <position position="295"/>
    </location>
    <ligand>
        <name>FMN</name>
        <dbReference type="ChEBI" id="CHEBI:58210"/>
    </ligand>
</feature>
<comment type="similarity">
    <text evidence="2 11">Belongs to the chorismate synthase family.</text>
</comment>
<evidence type="ECO:0000256" key="3">
    <source>
        <dbReference type="ARBA" id="ARBA00013036"/>
    </source>
</evidence>
<gene>
    <name evidence="11" type="primary">aroC</name>
    <name evidence="12" type="ORF">A2290_04135</name>
</gene>
<keyword evidence="10 11" id="KW-0456">Lyase</keyword>
<evidence type="ECO:0000256" key="10">
    <source>
        <dbReference type="ARBA" id="ARBA00023239"/>
    </source>
</evidence>
<name>A0A1F4S0S2_UNCSA</name>
<keyword evidence="9 11" id="KW-0057">Aromatic amino acid biosynthesis</keyword>
<feature type="binding site" evidence="11">
    <location>
        <position position="254"/>
    </location>
    <ligand>
        <name>FMN</name>
        <dbReference type="ChEBI" id="CHEBI:58210"/>
    </ligand>
</feature>
<dbReference type="UniPathway" id="UPA00053">
    <property type="reaction ID" value="UER00090"/>
</dbReference>
<evidence type="ECO:0000256" key="9">
    <source>
        <dbReference type="ARBA" id="ARBA00023141"/>
    </source>
</evidence>
<keyword evidence="5 11" id="KW-0285">Flavoprotein</keyword>
<dbReference type="PIRSF" id="PIRSF001456">
    <property type="entry name" value="Chorismate_synth"/>
    <property type="match status" value="1"/>
</dbReference>
<comment type="pathway">
    <text evidence="1 11">Metabolic intermediate biosynthesis; chorismate biosynthesis; chorismate from D-erythrose 4-phosphate and phosphoenolpyruvate: step 7/7.</text>
</comment>
<evidence type="ECO:0000313" key="13">
    <source>
        <dbReference type="Proteomes" id="UP000177905"/>
    </source>
</evidence>
<reference evidence="12 13" key="1">
    <citation type="journal article" date="2016" name="Nat. Commun.">
        <title>Thousands of microbial genomes shed light on interconnected biogeochemical processes in an aquifer system.</title>
        <authorList>
            <person name="Anantharaman K."/>
            <person name="Brown C.T."/>
            <person name="Hug L.A."/>
            <person name="Sharon I."/>
            <person name="Castelle C.J."/>
            <person name="Probst A.J."/>
            <person name="Thomas B.C."/>
            <person name="Singh A."/>
            <person name="Wilkins M.J."/>
            <person name="Karaoz U."/>
            <person name="Brodie E.L."/>
            <person name="Williams K.H."/>
            <person name="Hubbard S.S."/>
            <person name="Banfield J.F."/>
        </authorList>
    </citation>
    <scope>NUCLEOTIDE SEQUENCE [LARGE SCALE GENOMIC DNA]</scope>
</reference>
<dbReference type="InterPro" id="IPR020541">
    <property type="entry name" value="Chorismate_synthase_CS"/>
</dbReference>